<gene>
    <name evidence="1" type="ORF">DPEC_G00173420</name>
</gene>
<protein>
    <submittedName>
        <fullName evidence="1">Uncharacterized protein</fullName>
    </submittedName>
</protein>
<dbReference type="EMBL" id="CM055741">
    <property type="protein sequence ID" value="KAJ8001823.1"/>
    <property type="molecule type" value="Genomic_DNA"/>
</dbReference>
<keyword evidence="2" id="KW-1185">Reference proteome</keyword>
<proteinExistence type="predicted"/>
<sequence>MIRKTETRRAVLRSVAAVVAVVQGAPSAPVGYSVSSACGPVWQLNFHAVDVIWVVSRTGAVLPYHQRRSHLGLMEEKWSKEWLQEDDARSLGTPCDLRPRRSSGRRGEENRPEEQLFSPPVQM</sequence>
<organism evidence="1 2">
    <name type="scientific">Dallia pectoralis</name>
    <name type="common">Alaska blackfish</name>
    <dbReference type="NCBI Taxonomy" id="75939"/>
    <lineage>
        <taxon>Eukaryota</taxon>
        <taxon>Metazoa</taxon>
        <taxon>Chordata</taxon>
        <taxon>Craniata</taxon>
        <taxon>Vertebrata</taxon>
        <taxon>Euteleostomi</taxon>
        <taxon>Actinopterygii</taxon>
        <taxon>Neopterygii</taxon>
        <taxon>Teleostei</taxon>
        <taxon>Protacanthopterygii</taxon>
        <taxon>Esociformes</taxon>
        <taxon>Umbridae</taxon>
        <taxon>Dallia</taxon>
    </lineage>
</organism>
<dbReference type="Proteomes" id="UP001157502">
    <property type="component" value="Chromosome 14"/>
</dbReference>
<reference evidence="1" key="1">
    <citation type="submission" date="2021-05" db="EMBL/GenBank/DDBJ databases">
        <authorList>
            <person name="Pan Q."/>
            <person name="Jouanno E."/>
            <person name="Zahm M."/>
            <person name="Klopp C."/>
            <person name="Cabau C."/>
            <person name="Louis A."/>
            <person name="Berthelot C."/>
            <person name="Parey E."/>
            <person name="Roest Crollius H."/>
            <person name="Montfort J."/>
            <person name="Robinson-Rechavi M."/>
            <person name="Bouchez O."/>
            <person name="Lampietro C."/>
            <person name="Lopez Roques C."/>
            <person name="Donnadieu C."/>
            <person name="Postlethwait J."/>
            <person name="Bobe J."/>
            <person name="Dillon D."/>
            <person name="Chandos A."/>
            <person name="von Hippel F."/>
            <person name="Guiguen Y."/>
        </authorList>
    </citation>
    <scope>NUCLEOTIDE SEQUENCE</scope>
    <source>
        <strain evidence="1">YG-Jan2019</strain>
    </source>
</reference>
<comment type="caution">
    <text evidence="1">The sequence shown here is derived from an EMBL/GenBank/DDBJ whole genome shotgun (WGS) entry which is preliminary data.</text>
</comment>
<name>A0ACC2GEB3_DALPE</name>
<evidence type="ECO:0000313" key="1">
    <source>
        <dbReference type="EMBL" id="KAJ8001823.1"/>
    </source>
</evidence>
<accession>A0ACC2GEB3</accession>
<evidence type="ECO:0000313" key="2">
    <source>
        <dbReference type="Proteomes" id="UP001157502"/>
    </source>
</evidence>